<feature type="transmembrane region" description="Helical" evidence="1">
    <location>
        <begin position="33"/>
        <end position="51"/>
    </location>
</feature>
<evidence type="ECO:0000256" key="1">
    <source>
        <dbReference type="SAM" id="Phobius"/>
    </source>
</evidence>
<gene>
    <name evidence="2" type="ORF">P171DRAFT_492021</name>
</gene>
<proteinExistence type="predicted"/>
<dbReference type="EMBL" id="MU001515">
    <property type="protein sequence ID" value="KAF2437678.1"/>
    <property type="molecule type" value="Genomic_DNA"/>
</dbReference>
<keyword evidence="1" id="KW-0812">Transmembrane</keyword>
<keyword evidence="3" id="KW-1185">Reference proteome</keyword>
<keyword evidence="1" id="KW-1133">Transmembrane helix</keyword>
<protein>
    <submittedName>
        <fullName evidence="2">Uncharacterized protein</fullName>
    </submittedName>
</protein>
<dbReference type="AlphaFoldDB" id="A0A9P4U626"/>
<evidence type="ECO:0000313" key="2">
    <source>
        <dbReference type="EMBL" id="KAF2437678.1"/>
    </source>
</evidence>
<keyword evidence="1" id="KW-0472">Membrane</keyword>
<reference evidence="2" key="1">
    <citation type="journal article" date="2020" name="Stud. Mycol.">
        <title>101 Dothideomycetes genomes: a test case for predicting lifestyles and emergence of pathogens.</title>
        <authorList>
            <person name="Haridas S."/>
            <person name="Albert R."/>
            <person name="Binder M."/>
            <person name="Bloem J."/>
            <person name="Labutti K."/>
            <person name="Salamov A."/>
            <person name="Andreopoulos B."/>
            <person name="Baker S."/>
            <person name="Barry K."/>
            <person name="Bills G."/>
            <person name="Bluhm B."/>
            <person name="Cannon C."/>
            <person name="Castanera R."/>
            <person name="Culley D."/>
            <person name="Daum C."/>
            <person name="Ezra D."/>
            <person name="Gonzalez J."/>
            <person name="Henrissat B."/>
            <person name="Kuo A."/>
            <person name="Liang C."/>
            <person name="Lipzen A."/>
            <person name="Lutzoni F."/>
            <person name="Magnuson J."/>
            <person name="Mondo S."/>
            <person name="Nolan M."/>
            <person name="Ohm R."/>
            <person name="Pangilinan J."/>
            <person name="Park H.-J."/>
            <person name="Ramirez L."/>
            <person name="Alfaro M."/>
            <person name="Sun H."/>
            <person name="Tritt A."/>
            <person name="Yoshinaga Y."/>
            <person name="Zwiers L.-H."/>
            <person name="Turgeon B."/>
            <person name="Goodwin S."/>
            <person name="Spatafora J."/>
            <person name="Crous P."/>
            <person name="Grigoriev I."/>
        </authorList>
    </citation>
    <scope>NUCLEOTIDE SEQUENCE</scope>
    <source>
        <strain evidence="2">CBS 690.94</strain>
    </source>
</reference>
<accession>A0A9P4U626</accession>
<name>A0A9P4U626_9PLEO</name>
<sequence>MPPIFAVLDADEMPPPYQVRERRYGNALRSMRAKLVLLTIIMWLIVFFHTLPQPTNTSLLTFGKPTCTYTCTWKTTNAQGPLLARMPGFVRGFWN</sequence>
<evidence type="ECO:0000313" key="3">
    <source>
        <dbReference type="Proteomes" id="UP000799764"/>
    </source>
</evidence>
<comment type="caution">
    <text evidence="2">The sequence shown here is derived from an EMBL/GenBank/DDBJ whole genome shotgun (WGS) entry which is preliminary data.</text>
</comment>
<organism evidence="2 3">
    <name type="scientific">Karstenula rhodostoma CBS 690.94</name>
    <dbReference type="NCBI Taxonomy" id="1392251"/>
    <lineage>
        <taxon>Eukaryota</taxon>
        <taxon>Fungi</taxon>
        <taxon>Dikarya</taxon>
        <taxon>Ascomycota</taxon>
        <taxon>Pezizomycotina</taxon>
        <taxon>Dothideomycetes</taxon>
        <taxon>Pleosporomycetidae</taxon>
        <taxon>Pleosporales</taxon>
        <taxon>Massarineae</taxon>
        <taxon>Didymosphaeriaceae</taxon>
        <taxon>Karstenula</taxon>
    </lineage>
</organism>
<dbReference type="Proteomes" id="UP000799764">
    <property type="component" value="Unassembled WGS sequence"/>
</dbReference>